<proteinExistence type="predicted"/>
<organism evidence="2 3">
    <name type="scientific">Cucumis sativus</name>
    <name type="common">Cucumber</name>
    <dbReference type="NCBI Taxonomy" id="3659"/>
    <lineage>
        <taxon>Eukaryota</taxon>
        <taxon>Viridiplantae</taxon>
        <taxon>Streptophyta</taxon>
        <taxon>Embryophyta</taxon>
        <taxon>Tracheophyta</taxon>
        <taxon>Spermatophyta</taxon>
        <taxon>Magnoliopsida</taxon>
        <taxon>eudicotyledons</taxon>
        <taxon>Gunneridae</taxon>
        <taxon>Pentapetalae</taxon>
        <taxon>rosids</taxon>
        <taxon>fabids</taxon>
        <taxon>Cucurbitales</taxon>
        <taxon>Cucurbitaceae</taxon>
        <taxon>Benincaseae</taxon>
        <taxon>Cucumis</taxon>
    </lineage>
</organism>
<dbReference type="AlphaFoldDB" id="A0A0A0KCF9"/>
<sequence length="121" mass="13388">MAQEREVGWEQGVVNWGEERDSHVLVKRDACGLERASTAGCAVDDGASSKLDGEAWPANDKHGGTHMEQMKWDELGFGQLSVKCSTNDCSRLGGSSRLRLSKQRTKKTNGEDYRRRVATCD</sequence>
<dbReference type="EMBL" id="CM002927">
    <property type="protein sequence ID" value="KGN47233.1"/>
    <property type="molecule type" value="Genomic_DNA"/>
</dbReference>
<feature type="region of interest" description="Disordered" evidence="1">
    <location>
        <begin position="100"/>
        <end position="121"/>
    </location>
</feature>
<reference evidence="2 3" key="3">
    <citation type="journal article" date="2010" name="BMC Genomics">
        <title>Transcriptome sequencing and comparative analysis of cucumber flowers with different sex types.</title>
        <authorList>
            <person name="Guo S."/>
            <person name="Zheng Y."/>
            <person name="Joung J.G."/>
            <person name="Liu S."/>
            <person name="Zhang Z."/>
            <person name="Crasta O.R."/>
            <person name="Sobral B.W."/>
            <person name="Xu Y."/>
            <person name="Huang S."/>
            <person name="Fei Z."/>
        </authorList>
    </citation>
    <scope>NUCLEOTIDE SEQUENCE [LARGE SCALE GENOMIC DNA]</scope>
    <source>
        <strain evidence="3">cv. 9930</strain>
    </source>
</reference>
<evidence type="ECO:0000313" key="2">
    <source>
        <dbReference type="EMBL" id="KGN47233.1"/>
    </source>
</evidence>
<accession>A0A0A0KCF9</accession>
<feature type="region of interest" description="Disordered" evidence="1">
    <location>
        <begin position="44"/>
        <end position="64"/>
    </location>
</feature>
<evidence type="ECO:0000313" key="3">
    <source>
        <dbReference type="Proteomes" id="UP000029981"/>
    </source>
</evidence>
<dbReference type="Proteomes" id="UP000029981">
    <property type="component" value="Chromosome 6"/>
</dbReference>
<reference evidence="2 3" key="2">
    <citation type="journal article" date="2009" name="PLoS ONE">
        <title>An integrated genetic and cytogenetic map of the cucumber genome.</title>
        <authorList>
            <person name="Ren Y."/>
            <person name="Zhang Z."/>
            <person name="Liu J."/>
            <person name="Staub J.E."/>
            <person name="Han Y."/>
            <person name="Cheng Z."/>
            <person name="Li X."/>
            <person name="Lu J."/>
            <person name="Miao H."/>
            <person name="Kang H."/>
            <person name="Xie B."/>
            <person name="Gu X."/>
            <person name="Wang X."/>
            <person name="Du Y."/>
            <person name="Jin W."/>
            <person name="Huang S."/>
        </authorList>
    </citation>
    <scope>NUCLEOTIDE SEQUENCE [LARGE SCALE GENOMIC DNA]</scope>
    <source>
        <strain evidence="3">cv. 9930</strain>
    </source>
</reference>
<keyword evidence="3" id="KW-1185">Reference proteome</keyword>
<name>A0A0A0KCF9_CUCSA</name>
<dbReference type="Gramene" id="KGN47233">
    <property type="protein sequence ID" value="KGN47233"/>
    <property type="gene ID" value="Csa_6G223480"/>
</dbReference>
<reference evidence="2 3" key="1">
    <citation type="journal article" date="2009" name="Nat. Genet.">
        <title>The genome of the cucumber, Cucumis sativus L.</title>
        <authorList>
            <person name="Huang S."/>
            <person name="Li R."/>
            <person name="Zhang Z."/>
            <person name="Li L."/>
            <person name="Gu X."/>
            <person name="Fan W."/>
            <person name="Lucas W.J."/>
            <person name="Wang X."/>
            <person name="Xie B."/>
            <person name="Ni P."/>
            <person name="Ren Y."/>
            <person name="Zhu H."/>
            <person name="Li J."/>
            <person name="Lin K."/>
            <person name="Jin W."/>
            <person name="Fei Z."/>
            <person name="Li G."/>
            <person name="Staub J."/>
            <person name="Kilian A."/>
            <person name="van der Vossen E.A."/>
            <person name="Wu Y."/>
            <person name="Guo J."/>
            <person name="He J."/>
            <person name="Jia Z."/>
            <person name="Ren Y."/>
            <person name="Tian G."/>
            <person name="Lu Y."/>
            <person name="Ruan J."/>
            <person name="Qian W."/>
            <person name="Wang M."/>
            <person name="Huang Q."/>
            <person name="Li B."/>
            <person name="Xuan Z."/>
            <person name="Cao J."/>
            <person name="Asan"/>
            <person name="Wu Z."/>
            <person name="Zhang J."/>
            <person name="Cai Q."/>
            <person name="Bai Y."/>
            <person name="Zhao B."/>
            <person name="Han Y."/>
            <person name="Li Y."/>
            <person name="Li X."/>
            <person name="Wang S."/>
            <person name="Shi Q."/>
            <person name="Liu S."/>
            <person name="Cho W.K."/>
            <person name="Kim J.Y."/>
            <person name="Xu Y."/>
            <person name="Heller-Uszynska K."/>
            <person name="Miao H."/>
            <person name="Cheng Z."/>
            <person name="Zhang S."/>
            <person name="Wu J."/>
            <person name="Yang Y."/>
            <person name="Kang H."/>
            <person name="Li M."/>
            <person name="Liang H."/>
            <person name="Ren X."/>
            <person name="Shi Z."/>
            <person name="Wen M."/>
            <person name="Jian M."/>
            <person name="Yang H."/>
            <person name="Zhang G."/>
            <person name="Yang Z."/>
            <person name="Chen R."/>
            <person name="Liu S."/>
            <person name="Li J."/>
            <person name="Ma L."/>
            <person name="Liu H."/>
            <person name="Zhou Y."/>
            <person name="Zhao J."/>
            <person name="Fang X."/>
            <person name="Li G."/>
            <person name="Fang L."/>
            <person name="Li Y."/>
            <person name="Liu D."/>
            <person name="Zheng H."/>
            <person name="Zhang Y."/>
            <person name="Qin N."/>
            <person name="Li Z."/>
            <person name="Yang G."/>
            <person name="Yang S."/>
            <person name="Bolund L."/>
            <person name="Kristiansen K."/>
            <person name="Zheng H."/>
            <person name="Li S."/>
            <person name="Zhang X."/>
            <person name="Yang H."/>
            <person name="Wang J."/>
            <person name="Sun R."/>
            <person name="Zhang B."/>
            <person name="Jiang S."/>
            <person name="Wang J."/>
            <person name="Du Y."/>
            <person name="Li S."/>
        </authorList>
    </citation>
    <scope>NUCLEOTIDE SEQUENCE [LARGE SCALE GENOMIC DNA]</scope>
    <source>
        <strain evidence="3">cv. 9930</strain>
    </source>
</reference>
<protein>
    <submittedName>
        <fullName evidence="2">Uncharacterized protein</fullName>
    </submittedName>
</protein>
<gene>
    <name evidence="2" type="ORF">Csa_6G223480</name>
</gene>
<reference evidence="2 3" key="4">
    <citation type="journal article" date="2011" name="BMC Genomics">
        <title>RNA-Seq improves annotation of protein-coding genes in the cucumber genome.</title>
        <authorList>
            <person name="Li Z."/>
            <person name="Zhang Z."/>
            <person name="Yan P."/>
            <person name="Huang S."/>
            <person name="Fei Z."/>
            <person name="Lin K."/>
        </authorList>
    </citation>
    <scope>NUCLEOTIDE SEQUENCE [LARGE SCALE GENOMIC DNA]</scope>
    <source>
        <strain evidence="3">cv. 9930</strain>
    </source>
</reference>
<evidence type="ECO:0000256" key="1">
    <source>
        <dbReference type="SAM" id="MobiDB-lite"/>
    </source>
</evidence>